<feature type="region of interest" description="Disordered" evidence="16">
    <location>
        <begin position="1107"/>
        <end position="1150"/>
    </location>
</feature>
<dbReference type="InterPro" id="IPR001245">
    <property type="entry name" value="Ser-Thr/Tyr_kinase_cat_dom"/>
</dbReference>
<keyword evidence="6" id="KW-0808">Transferase</keyword>
<keyword evidence="12" id="KW-0675">Receptor</keyword>
<feature type="compositionally biased region" description="Polar residues" evidence="16">
    <location>
        <begin position="393"/>
        <end position="405"/>
    </location>
</feature>
<comment type="catalytic activity">
    <reaction evidence="14">
        <text>L-seryl-[protein] + ATP = O-phospho-L-seryl-[protein] + ADP + H(+)</text>
        <dbReference type="Rhea" id="RHEA:17989"/>
        <dbReference type="Rhea" id="RHEA-COMP:9863"/>
        <dbReference type="Rhea" id="RHEA-COMP:11604"/>
        <dbReference type="ChEBI" id="CHEBI:15378"/>
        <dbReference type="ChEBI" id="CHEBI:29999"/>
        <dbReference type="ChEBI" id="CHEBI:30616"/>
        <dbReference type="ChEBI" id="CHEBI:83421"/>
        <dbReference type="ChEBI" id="CHEBI:456216"/>
        <dbReference type="EC" id="2.7.11.1"/>
    </reaction>
</comment>
<evidence type="ECO:0000256" key="6">
    <source>
        <dbReference type="ARBA" id="ARBA00022679"/>
    </source>
</evidence>
<proteinExistence type="predicted"/>
<evidence type="ECO:0000256" key="9">
    <source>
        <dbReference type="ARBA" id="ARBA00022840"/>
    </source>
</evidence>
<dbReference type="InterPro" id="IPR000719">
    <property type="entry name" value="Prot_kinase_dom"/>
</dbReference>
<evidence type="ECO:0000259" key="18">
    <source>
        <dbReference type="PROSITE" id="PS50112"/>
    </source>
</evidence>
<dbReference type="Gene3D" id="3.30.200.20">
    <property type="entry name" value="Phosphorylase Kinase, domain 1"/>
    <property type="match status" value="2"/>
</dbReference>
<evidence type="ECO:0000256" key="12">
    <source>
        <dbReference type="ARBA" id="ARBA00023170"/>
    </source>
</evidence>
<evidence type="ECO:0000256" key="5">
    <source>
        <dbReference type="ARBA" id="ARBA00022606"/>
    </source>
</evidence>
<feature type="coiled-coil region" evidence="15">
    <location>
        <begin position="737"/>
        <end position="768"/>
    </location>
</feature>
<dbReference type="PROSITE" id="PS50113">
    <property type="entry name" value="PAC"/>
    <property type="match status" value="1"/>
</dbReference>
<dbReference type="GO" id="GO:0016020">
    <property type="term" value="C:membrane"/>
    <property type="evidence" value="ECO:0007669"/>
    <property type="project" value="UniProtKB-SubCell"/>
</dbReference>
<feature type="domain" description="Protein kinase" evidence="17">
    <location>
        <begin position="446"/>
        <end position="706"/>
    </location>
</feature>
<evidence type="ECO:0000313" key="21">
    <source>
        <dbReference type="Proteomes" id="UP000516314"/>
    </source>
</evidence>
<dbReference type="PROSITE" id="PS00108">
    <property type="entry name" value="PROTEIN_KINASE_ST"/>
    <property type="match status" value="2"/>
</dbReference>
<reference evidence="20 21" key="1">
    <citation type="submission" date="2020-09" db="EMBL/GenBank/DDBJ databases">
        <authorList>
            <person name="Ashkenazy H."/>
        </authorList>
    </citation>
    <scope>NUCLEOTIDE SEQUENCE [LARGE SCALE GENOMIC DNA]</scope>
    <source>
        <strain evidence="21">cv. Cdm-0</strain>
    </source>
</reference>
<evidence type="ECO:0000256" key="10">
    <source>
        <dbReference type="ARBA" id="ARBA00022991"/>
    </source>
</evidence>
<evidence type="ECO:0000256" key="13">
    <source>
        <dbReference type="ARBA" id="ARBA00047899"/>
    </source>
</evidence>
<dbReference type="NCBIfam" id="TIGR00229">
    <property type="entry name" value="sensory_box"/>
    <property type="match status" value="2"/>
</dbReference>
<keyword evidence="4" id="KW-0600">Photoreceptor protein</keyword>
<evidence type="ECO:0000256" key="2">
    <source>
        <dbReference type="ARBA" id="ARBA00012513"/>
    </source>
</evidence>
<dbReference type="Gene3D" id="3.30.450.20">
    <property type="entry name" value="PAS domain"/>
    <property type="match status" value="2"/>
</dbReference>
<dbReference type="InterPro" id="IPR008271">
    <property type="entry name" value="Ser/Thr_kinase_AS"/>
</dbReference>
<dbReference type="GO" id="GO:0005524">
    <property type="term" value="F:ATP binding"/>
    <property type="evidence" value="ECO:0007669"/>
    <property type="project" value="UniProtKB-KW"/>
</dbReference>
<dbReference type="PANTHER" id="PTHR44329:SF256">
    <property type="entry name" value="PAS DOMAIN-CONTAINING PROTEIN TYROSINE KINASE FAMILY PROTEIN"/>
    <property type="match status" value="1"/>
</dbReference>
<protein>
    <recommendedName>
        <fullName evidence="2">non-specific serine/threonine protein kinase</fullName>
        <ecNumber evidence="2">2.7.11.1</ecNumber>
    </recommendedName>
</protein>
<dbReference type="PROSITE" id="PS50112">
    <property type="entry name" value="PAS"/>
    <property type="match status" value="2"/>
</dbReference>
<gene>
    <name evidence="20" type="ORF">AT9943_LOCUS10306</name>
</gene>
<feature type="compositionally biased region" description="Low complexity" evidence="16">
    <location>
        <begin position="1132"/>
        <end position="1150"/>
    </location>
</feature>
<dbReference type="PRINTS" id="PR00109">
    <property type="entry name" value="TYRKINASE"/>
</dbReference>
<evidence type="ECO:0000259" key="17">
    <source>
        <dbReference type="PROSITE" id="PS50011"/>
    </source>
</evidence>
<dbReference type="InterPro" id="IPR035965">
    <property type="entry name" value="PAS-like_dom_sf"/>
</dbReference>
<feature type="region of interest" description="Disordered" evidence="16">
    <location>
        <begin position="979"/>
        <end position="1021"/>
    </location>
</feature>
<feature type="domain" description="PAS" evidence="18">
    <location>
        <begin position="62"/>
        <end position="118"/>
    </location>
</feature>
<evidence type="ECO:0000256" key="3">
    <source>
        <dbReference type="ARBA" id="ARBA00022527"/>
    </source>
</evidence>
<dbReference type="CDD" id="cd00130">
    <property type="entry name" value="PAS"/>
    <property type="match status" value="2"/>
</dbReference>
<dbReference type="EC" id="2.7.11.1" evidence="2"/>
<dbReference type="InterPro" id="IPR013767">
    <property type="entry name" value="PAS_fold"/>
</dbReference>
<keyword evidence="10" id="KW-0157">Chromophore</keyword>
<name>A0A7G2EGF4_ARATH</name>
<evidence type="ECO:0000256" key="14">
    <source>
        <dbReference type="ARBA" id="ARBA00048679"/>
    </source>
</evidence>
<dbReference type="InterPro" id="IPR001610">
    <property type="entry name" value="PAC"/>
</dbReference>
<keyword evidence="3" id="KW-0723">Serine/threonine-protein kinase</keyword>
<dbReference type="InterPro" id="IPR000700">
    <property type="entry name" value="PAS-assoc_C"/>
</dbReference>
<dbReference type="SMART" id="SM00220">
    <property type="entry name" value="S_TKc"/>
    <property type="match status" value="2"/>
</dbReference>
<dbReference type="FunFam" id="3.30.200.20:FF:000329">
    <property type="entry name" value="PAS domain-containing protein tyrosine kinase"/>
    <property type="match status" value="2"/>
</dbReference>
<comment type="catalytic activity">
    <reaction evidence="13">
        <text>L-threonyl-[protein] + ATP = O-phospho-L-threonyl-[protein] + ADP + H(+)</text>
        <dbReference type="Rhea" id="RHEA:46608"/>
        <dbReference type="Rhea" id="RHEA-COMP:11060"/>
        <dbReference type="Rhea" id="RHEA-COMP:11605"/>
        <dbReference type="ChEBI" id="CHEBI:15378"/>
        <dbReference type="ChEBI" id="CHEBI:30013"/>
        <dbReference type="ChEBI" id="CHEBI:30616"/>
        <dbReference type="ChEBI" id="CHEBI:61977"/>
        <dbReference type="ChEBI" id="CHEBI:456216"/>
        <dbReference type="EC" id="2.7.11.1"/>
    </reaction>
</comment>
<keyword evidence="7" id="KW-0547">Nucleotide-binding</keyword>
<feature type="compositionally biased region" description="Basic and acidic residues" evidence="16">
    <location>
        <begin position="1112"/>
        <end position="1124"/>
    </location>
</feature>
<dbReference type="PANTHER" id="PTHR44329">
    <property type="entry name" value="SERINE/THREONINE-PROTEIN KINASE TNNI3K-RELATED"/>
    <property type="match status" value="1"/>
</dbReference>
<comment type="subcellular location">
    <subcellularLocation>
        <location evidence="1">Membrane</location>
    </subcellularLocation>
</comment>
<dbReference type="SUPFAM" id="SSF55785">
    <property type="entry name" value="PYP-like sensor domain (PAS domain)"/>
    <property type="match status" value="2"/>
</dbReference>
<evidence type="ECO:0000256" key="4">
    <source>
        <dbReference type="ARBA" id="ARBA00022543"/>
    </source>
</evidence>
<evidence type="ECO:0000313" key="20">
    <source>
        <dbReference type="EMBL" id="CAD5322287.1"/>
    </source>
</evidence>
<feature type="domain" description="PAC" evidence="19">
    <location>
        <begin position="874"/>
        <end position="926"/>
    </location>
</feature>
<dbReference type="SUPFAM" id="SSF56112">
    <property type="entry name" value="Protein kinase-like (PK-like)"/>
    <property type="match status" value="2"/>
</dbReference>
<evidence type="ECO:0000256" key="7">
    <source>
        <dbReference type="ARBA" id="ARBA00022741"/>
    </source>
</evidence>
<feature type="domain" description="PAS" evidence="18">
    <location>
        <begin position="801"/>
        <end position="872"/>
    </location>
</feature>
<dbReference type="SMART" id="SM00091">
    <property type="entry name" value="PAS"/>
    <property type="match status" value="2"/>
</dbReference>
<dbReference type="Gene3D" id="1.10.510.10">
    <property type="entry name" value="Transferase(Phosphotransferase) domain 1"/>
    <property type="match status" value="2"/>
</dbReference>
<organism evidence="20 21">
    <name type="scientific">Arabidopsis thaliana</name>
    <name type="common">Mouse-ear cress</name>
    <dbReference type="NCBI Taxonomy" id="3702"/>
    <lineage>
        <taxon>Eukaryota</taxon>
        <taxon>Viridiplantae</taxon>
        <taxon>Streptophyta</taxon>
        <taxon>Embryophyta</taxon>
        <taxon>Tracheophyta</taxon>
        <taxon>Spermatophyta</taxon>
        <taxon>Magnoliopsida</taxon>
        <taxon>eudicotyledons</taxon>
        <taxon>Gunneridae</taxon>
        <taxon>Pentapetalae</taxon>
        <taxon>rosids</taxon>
        <taxon>malvids</taxon>
        <taxon>Brassicales</taxon>
        <taxon>Brassicaceae</taxon>
        <taxon>Camelineae</taxon>
        <taxon>Arabidopsis</taxon>
    </lineage>
</organism>
<sequence length="1437" mass="161105">MVKLLQDPITPNKELLKKMIELEKSQEHLMQEMSRLKVSTELRKESRIQCSMNLRPSPWKFTHKQYLNILQSMAQSVHAFDLNMRIIFWNAMAEKVYGYSAAEAVGQNPIDVMVDDRDAPFAMTIAQLCSNGESWTGKFPVKRRTGEKFSAVTTCSPFYADDGSLIGIVSITSDVAPYLNPTISLAKLKASEVETSSTPARNSFAFKLGLDTKGAVVSKLGLDSDQPIQVGIASKISDLASKVRNKVRSKMPAGDSSVTVFEGETGDSHHSDHGVFGATLSDHMDDAASSGASTPRGDFIQSPFGVFTCNDDKFSSEPFIDSSDGYPITLFTSKAEEWMVKKGLSWPWKGNEQEGSRVKPTYSVWPCVQNEQKKDKSHQINRYSGVKSKSHASESNKPTNNKASGLRSSCINANSAISRGIISHSTMNKVDTNSNCLEYEILWDDLTIGEQIGQGSCGTVYHGLWFGSDVAVKLISKQENSEEVIQSFRQEVSLMQRLRHPNVLLFMGAVTLPQGLCIVSEFLPRGSLFRLLQRNMSKLDWRRRINMALDIARGMNYLHRCSPPIIHRDLKSSNLLVDKNLTVKVADFGLSRIKHHTYLTSKSGKGMPQWMAPEVLRNESADEKSDIYSFGVVLWELATEKIPWENLNSMQVIGAVGFMNQRLEIPKDIDPDWISLIESCWHRDAKLRPTFQELMERLRDLQRKYTIQFQATRAALSDKLVDYGSNGVFPGTETKSLSAMEEELLKKMLELEQSQELLKQEMSRLKLSTELRQPSHPVLPRRPLRRIQGSMNSNPSPGKFTDKQYLNILQSLAQSVHVLDLNTRIIFWNAMSEKLYGYSAAEVVGRNPVHVIVDDQNAAFALNVARRCANGESWTGEFPVKTKSGKIFSAVTTCSPFYDDNGTVVGIISITSDIAPYLNPRLSLPKLKPQEPERKLGLDSKGAVISKPGLDSDQPIQVSIASKISSLASKLSNKVRSKMRAGDNSACGDSHHSDHGVFGDTLSDHRDDAASSGASTPRGDFIQSPFGIFTCYDDKFPSKPSKDSSDRKPAIHKVPTSKAEEWMVKKGLSRPWKGNEQEGSRVRPTHSVWSWVENEQEKDKYHQIYPSAGVKSESHGSESNKPTDDEASNMWSSSINANSTNSASSCGSTSRSVMDKVDIDSDPLEHEILWDDLTIGEQIGRGSCGTVYHGIWFGSDVAVKVFSKQEYSESVIKSFEKEVSLMKRLRHPNVLLFMGAVTSPQRLCIVSEFVPRGSLFRLLQRSMSKLDWRRRINMTLDIARGMNYLHCCSPPIIHRDLKSSNLLVDRNWTVKVADFGLSRIKHQTYLTSKSGKGTPQWMAPEVLRNESADEKSDIYSFGVVLWELATEKIPWENLNSMQVIGAVGFMNQRLEIPKDTDPDWISLIESCWHSDTKLRPTFQELLEKLRDLQRKYMIQRN</sequence>
<dbReference type="GO" id="GO:0006355">
    <property type="term" value="P:regulation of DNA-templated transcription"/>
    <property type="evidence" value="ECO:0007669"/>
    <property type="project" value="InterPro"/>
</dbReference>
<evidence type="ECO:0000256" key="16">
    <source>
        <dbReference type="SAM" id="MobiDB-lite"/>
    </source>
</evidence>
<feature type="region of interest" description="Disordered" evidence="16">
    <location>
        <begin position="373"/>
        <end position="405"/>
    </location>
</feature>
<feature type="domain" description="Protein kinase" evidence="17">
    <location>
        <begin position="1173"/>
        <end position="1433"/>
    </location>
</feature>
<evidence type="ECO:0000256" key="1">
    <source>
        <dbReference type="ARBA" id="ARBA00004370"/>
    </source>
</evidence>
<feature type="compositionally biased region" description="Basic and acidic residues" evidence="16">
    <location>
        <begin position="1038"/>
        <end position="1049"/>
    </location>
</feature>
<feature type="compositionally biased region" description="Basic and acidic residues" evidence="16">
    <location>
        <begin position="989"/>
        <end position="1009"/>
    </location>
</feature>
<feature type="region of interest" description="Disordered" evidence="16">
    <location>
        <begin position="1038"/>
        <end position="1058"/>
    </location>
</feature>
<keyword evidence="5" id="KW-0716">Sensory transduction</keyword>
<keyword evidence="9" id="KW-0067">ATP-binding</keyword>
<keyword evidence="15" id="KW-0175">Coiled coil</keyword>
<dbReference type="Pfam" id="PF00989">
    <property type="entry name" value="PAS"/>
    <property type="match status" value="2"/>
</dbReference>
<evidence type="ECO:0000256" key="15">
    <source>
        <dbReference type="SAM" id="Coils"/>
    </source>
</evidence>
<keyword evidence="8" id="KW-0418">Kinase</keyword>
<dbReference type="Pfam" id="PF07714">
    <property type="entry name" value="PK_Tyr_Ser-Thr"/>
    <property type="match status" value="2"/>
</dbReference>
<evidence type="ECO:0000259" key="19">
    <source>
        <dbReference type="PROSITE" id="PS50113"/>
    </source>
</evidence>
<dbReference type="CDD" id="cd13999">
    <property type="entry name" value="STKc_MAP3K-like"/>
    <property type="match status" value="2"/>
</dbReference>
<dbReference type="Proteomes" id="UP000516314">
    <property type="component" value="Chromosome 3"/>
</dbReference>
<dbReference type="InterPro" id="IPR051681">
    <property type="entry name" value="Ser/Thr_Kinases-Pseudokinases"/>
</dbReference>
<evidence type="ECO:0000256" key="11">
    <source>
        <dbReference type="ARBA" id="ARBA00023136"/>
    </source>
</evidence>
<dbReference type="SMART" id="SM00086">
    <property type="entry name" value="PAC"/>
    <property type="match status" value="2"/>
</dbReference>
<accession>A0A7G2EGF4</accession>
<dbReference type="GO" id="GO:0004674">
    <property type="term" value="F:protein serine/threonine kinase activity"/>
    <property type="evidence" value="ECO:0007669"/>
    <property type="project" value="UniProtKB-KW"/>
</dbReference>
<dbReference type="EMBL" id="LR881468">
    <property type="protein sequence ID" value="CAD5322287.1"/>
    <property type="molecule type" value="Genomic_DNA"/>
</dbReference>
<keyword evidence="11" id="KW-0472">Membrane</keyword>
<dbReference type="InterPro" id="IPR011009">
    <property type="entry name" value="Kinase-like_dom_sf"/>
</dbReference>
<dbReference type="PROSITE" id="PS50011">
    <property type="entry name" value="PROTEIN_KINASE_DOM"/>
    <property type="match status" value="2"/>
</dbReference>
<dbReference type="FunFam" id="1.10.510.10:FF:000476">
    <property type="entry name" value="PAS domain-containing protein tyrosine kinase family protein"/>
    <property type="match status" value="2"/>
</dbReference>
<evidence type="ECO:0000256" key="8">
    <source>
        <dbReference type="ARBA" id="ARBA00022777"/>
    </source>
</evidence>
<dbReference type="InterPro" id="IPR000014">
    <property type="entry name" value="PAS"/>
</dbReference>
<dbReference type="GO" id="GO:0009882">
    <property type="term" value="F:blue light photoreceptor activity"/>
    <property type="evidence" value="ECO:0007669"/>
    <property type="project" value="UniProtKB-ARBA"/>
</dbReference>